<keyword evidence="2" id="KW-1185">Reference proteome</keyword>
<dbReference type="SUPFAM" id="SSF51120">
    <property type="entry name" value="beta-Roll"/>
    <property type="match status" value="1"/>
</dbReference>
<dbReference type="InterPro" id="IPR001343">
    <property type="entry name" value="Hemolysn_Ca-bd"/>
</dbReference>
<accession>A0ABX1NQ73</accession>
<sequence>DNVLTANGYFTNDTLNGGVGADTMSGGSGNDTYHVDNAGDTVIESAGQGTDSVISTVSHTLAANVENLTLVGTGLVGTGNALDNTYTINNTGNAIVEAAGGGTDMVVSSVNYTLDANVEKLTLVGTGLVGTGNALDNTYIINNSSNAIVEA</sequence>
<dbReference type="Gene3D" id="2.150.10.10">
    <property type="entry name" value="Serralysin-like metalloprotease, C-terminal"/>
    <property type="match status" value="1"/>
</dbReference>
<dbReference type="InterPro" id="IPR011049">
    <property type="entry name" value="Serralysin-like_metalloprot_C"/>
</dbReference>
<evidence type="ECO:0000313" key="2">
    <source>
        <dbReference type="Proteomes" id="UP000634522"/>
    </source>
</evidence>
<evidence type="ECO:0000313" key="1">
    <source>
        <dbReference type="EMBL" id="NMG01276.1"/>
    </source>
</evidence>
<comment type="caution">
    <text evidence="1">The sequence shown here is derived from an EMBL/GenBank/DDBJ whole genome shotgun (WGS) entry which is preliminary data.</text>
</comment>
<feature type="non-terminal residue" evidence="1">
    <location>
        <position position="151"/>
    </location>
</feature>
<organism evidence="1 2">
    <name type="scientific">Aromatoleum toluolicum</name>
    <dbReference type="NCBI Taxonomy" id="90060"/>
    <lineage>
        <taxon>Bacteria</taxon>
        <taxon>Pseudomonadati</taxon>
        <taxon>Pseudomonadota</taxon>
        <taxon>Betaproteobacteria</taxon>
        <taxon>Rhodocyclales</taxon>
        <taxon>Rhodocyclaceae</taxon>
        <taxon>Aromatoleum</taxon>
    </lineage>
</organism>
<dbReference type="EMBL" id="WTVS01000209">
    <property type="protein sequence ID" value="NMG01276.1"/>
    <property type="molecule type" value="Genomic_DNA"/>
</dbReference>
<name>A0ABX1NQ73_9RHOO</name>
<dbReference type="PRINTS" id="PR00313">
    <property type="entry name" value="CABNDNGRPT"/>
</dbReference>
<feature type="non-terminal residue" evidence="1">
    <location>
        <position position="1"/>
    </location>
</feature>
<gene>
    <name evidence="1" type="ORF">GPA27_28330</name>
</gene>
<dbReference type="Proteomes" id="UP000634522">
    <property type="component" value="Unassembled WGS sequence"/>
</dbReference>
<proteinExistence type="predicted"/>
<dbReference type="Pfam" id="PF00353">
    <property type="entry name" value="HemolysinCabind"/>
    <property type="match status" value="1"/>
</dbReference>
<protein>
    <submittedName>
        <fullName evidence="1">Uncharacterized protein</fullName>
    </submittedName>
</protein>
<reference evidence="1 2" key="1">
    <citation type="submission" date="2019-12" db="EMBL/GenBank/DDBJ databases">
        <title>Comparative genomics gives insights into the taxonomy of the Azoarcus-Aromatoleum group and reveals separate origins of nif in the plant-associated Azoarcus and non-plant-associated Aromatoleum sub-groups.</title>
        <authorList>
            <person name="Lafos M."/>
            <person name="Maluk M."/>
            <person name="Batista M."/>
            <person name="Junghare M."/>
            <person name="Carmona M."/>
            <person name="Faoro H."/>
            <person name="Cruz L.M."/>
            <person name="Battistoni F."/>
            <person name="De Souza E."/>
            <person name="Pedrosa F."/>
            <person name="Chen W.-M."/>
            <person name="Poole P.S."/>
            <person name="Dixon R.A."/>
            <person name="James E.K."/>
        </authorList>
    </citation>
    <scope>NUCLEOTIDE SEQUENCE [LARGE SCALE GENOMIC DNA]</scope>
    <source>
        <strain evidence="1 2">T</strain>
    </source>
</reference>